<evidence type="ECO:0000313" key="1">
    <source>
        <dbReference type="EMBL" id="CAG8439925.1"/>
    </source>
</evidence>
<evidence type="ECO:0000313" key="2">
    <source>
        <dbReference type="Proteomes" id="UP000789702"/>
    </source>
</evidence>
<reference evidence="1" key="1">
    <citation type="submission" date="2021-06" db="EMBL/GenBank/DDBJ databases">
        <authorList>
            <person name="Kallberg Y."/>
            <person name="Tangrot J."/>
            <person name="Rosling A."/>
        </authorList>
    </citation>
    <scope>NUCLEOTIDE SEQUENCE</scope>
    <source>
        <strain evidence="1">IL203A</strain>
    </source>
</reference>
<organism evidence="1 2">
    <name type="scientific">Dentiscutata heterogama</name>
    <dbReference type="NCBI Taxonomy" id="1316150"/>
    <lineage>
        <taxon>Eukaryota</taxon>
        <taxon>Fungi</taxon>
        <taxon>Fungi incertae sedis</taxon>
        <taxon>Mucoromycota</taxon>
        <taxon>Glomeromycotina</taxon>
        <taxon>Glomeromycetes</taxon>
        <taxon>Diversisporales</taxon>
        <taxon>Gigasporaceae</taxon>
        <taxon>Dentiscutata</taxon>
    </lineage>
</organism>
<accession>A0ACA9JWJ5</accession>
<name>A0ACA9JWJ5_9GLOM</name>
<proteinExistence type="predicted"/>
<gene>
    <name evidence="1" type="ORF">DHETER_LOCUS185</name>
</gene>
<sequence length="107" mass="12302">MTISIKDTVYELFKKEQDFSSQEGIITQLPLNYIFPYAVGPENKFGKNIKIIKDVLGNINYIMDCLITKVIHKLDYILLNIVSLLAANISVGEDCYYYEELLETLET</sequence>
<protein>
    <submittedName>
        <fullName evidence="1">5460_t:CDS:1</fullName>
    </submittedName>
</protein>
<keyword evidence="2" id="KW-1185">Reference proteome</keyword>
<comment type="caution">
    <text evidence="1">The sequence shown here is derived from an EMBL/GenBank/DDBJ whole genome shotgun (WGS) entry which is preliminary data.</text>
</comment>
<dbReference type="EMBL" id="CAJVPU010000072">
    <property type="protein sequence ID" value="CAG8439925.1"/>
    <property type="molecule type" value="Genomic_DNA"/>
</dbReference>
<dbReference type="Proteomes" id="UP000789702">
    <property type="component" value="Unassembled WGS sequence"/>
</dbReference>